<accession>X1Q3E9</accession>
<evidence type="ECO:0000313" key="1">
    <source>
        <dbReference type="EMBL" id="GAI49281.1"/>
    </source>
</evidence>
<proteinExistence type="predicted"/>
<sequence length="36" mass="3950">AAEVIVPYLPVITCSELQQKTGTRLSIEDLCPKCDD</sequence>
<gene>
    <name evidence="1" type="ORF">S06H3_54225</name>
</gene>
<comment type="caution">
    <text evidence="1">The sequence shown here is derived from an EMBL/GenBank/DDBJ whole genome shotgun (WGS) entry which is preliminary data.</text>
</comment>
<dbReference type="AlphaFoldDB" id="X1Q3E9"/>
<feature type="non-terminal residue" evidence="1">
    <location>
        <position position="1"/>
    </location>
</feature>
<protein>
    <submittedName>
        <fullName evidence="1">Uncharacterized protein</fullName>
    </submittedName>
</protein>
<reference evidence="1" key="1">
    <citation type="journal article" date="2014" name="Front. Microbiol.">
        <title>High frequency of phylogenetically diverse reductive dehalogenase-homologous genes in deep subseafloor sedimentary metagenomes.</title>
        <authorList>
            <person name="Kawai M."/>
            <person name="Futagami T."/>
            <person name="Toyoda A."/>
            <person name="Takaki Y."/>
            <person name="Nishi S."/>
            <person name="Hori S."/>
            <person name="Arai W."/>
            <person name="Tsubouchi T."/>
            <person name="Morono Y."/>
            <person name="Uchiyama I."/>
            <person name="Ito T."/>
            <person name="Fujiyama A."/>
            <person name="Inagaki F."/>
            <person name="Takami H."/>
        </authorList>
    </citation>
    <scope>NUCLEOTIDE SEQUENCE</scope>
    <source>
        <strain evidence="1">Expedition CK06-06</strain>
    </source>
</reference>
<organism evidence="1">
    <name type="scientific">marine sediment metagenome</name>
    <dbReference type="NCBI Taxonomy" id="412755"/>
    <lineage>
        <taxon>unclassified sequences</taxon>
        <taxon>metagenomes</taxon>
        <taxon>ecological metagenomes</taxon>
    </lineage>
</organism>
<name>X1Q3E9_9ZZZZ</name>
<dbReference type="EMBL" id="BARV01034660">
    <property type="protein sequence ID" value="GAI49281.1"/>
    <property type="molecule type" value="Genomic_DNA"/>
</dbReference>